<sequence length="168" mass="19763">MHTSTSILIYIHSYIQFIYIDTFIILYSVYINIMMFCLILLHYLTIHGVFFTLVNIMNLSMIHLFLHLIIMISFIHGIEDTMNTDSEEDSNTESPFINHDVDKEKLNKIDNIIIDVNETNDNLQEYDHNMNFNDTIEIVYHEKSVISNENKNVDDQFDNVGESDYAIK</sequence>
<comment type="caution">
    <text evidence="2">The sequence shown here is derived from an EMBL/GenBank/DDBJ whole genome shotgun (WGS) entry which is preliminary data.</text>
</comment>
<dbReference type="AlphaFoldDB" id="A0A4Z2D0L9"/>
<proteinExistence type="predicted"/>
<gene>
    <name evidence="2" type="ORF">EWB00_005833</name>
</gene>
<keyword evidence="1" id="KW-0472">Membrane</keyword>
<feature type="transmembrane region" description="Helical" evidence="1">
    <location>
        <begin position="33"/>
        <end position="54"/>
    </location>
</feature>
<dbReference type="Proteomes" id="UP000311919">
    <property type="component" value="Unassembled WGS sequence"/>
</dbReference>
<keyword evidence="1" id="KW-0812">Transmembrane</keyword>
<accession>A0A4Z2D0L9</accession>
<dbReference type="EMBL" id="SKCS01000380">
    <property type="protein sequence ID" value="TNN09999.1"/>
    <property type="molecule type" value="Genomic_DNA"/>
</dbReference>
<feature type="transmembrane region" description="Helical" evidence="1">
    <location>
        <begin position="61"/>
        <end position="78"/>
    </location>
</feature>
<protein>
    <submittedName>
        <fullName evidence="2">Uncharacterized protein</fullName>
    </submittedName>
</protein>
<keyword evidence="1" id="KW-1133">Transmembrane helix</keyword>
<reference evidence="2 3" key="1">
    <citation type="submission" date="2019-03" db="EMBL/GenBank/DDBJ databases">
        <title>An improved genome assembly of the fluke Schistosoma japonicum.</title>
        <authorList>
            <person name="Hu W."/>
            <person name="Luo F."/>
            <person name="Yin M."/>
            <person name="Mo X."/>
            <person name="Sun C."/>
            <person name="Wu Q."/>
            <person name="Zhu B."/>
            <person name="Xiang M."/>
            <person name="Wang J."/>
            <person name="Wang Y."/>
            <person name="Zhang T."/>
            <person name="Xu B."/>
            <person name="Zheng H."/>
            <person name="Feng Z."/>
        </authorList>
    </citation>
    <scope>NUCLEOTIDE SEQUENCE [LARGE SCALE GENOMIC DNA]</scope>
    <source>
        <strain evidence="2">HuSjv2</strain>
        <tissue evidence="2">Worms</tissue>
    </source>
</reference>
<evidence type="ECO:0000256" key="1">
    <source>
        <dbReference type="SAM" id="Phobius"/>
    </source>
</evidence>
<name>A0A4Z2D0L9_SCHJA</name>
<organism evidence="2 3">
    <name type="scientific">Schistosoma japonicum</name>
    <name type="common">Blood fluke</name>
    <dbReference type="NCBI Taxonomy" id="6182"/>
    <lineage>
        <taxon>Eukaryota</taxon>
        <taxon>Metazoa</taxon>
        <taxon>Spiralia</taxon>
        <taxon>Lophotrochozoa</taxon>
        <taxon>Platyhelminthes</taxon>
        <taxon>Trematoda</taxon>
        <taxon>Digenea</taxon>
        <taxon>Strigeidida</taxon>
        <taxon>Schistosomatoidea</taxon>
        <taxon>Schistosomatidae</taxon>
        <taxon>Schistosoma</taxon>
    </lineage>
</organism>
<evidence type="ECO:0000313" key="2">
    <source>
        <dbReference type="EMBL" id="TNN09999.1"/>
    </source>
</evidence>
<evidence type="ECO:0000313" key="3">
    <source>
        <dbReference type="Proteomes" id="UP000311919"/>
    </source>
</evidence>
<keyword evidence="3" id="KW-1185">Reference proteome</keyword>